<evidence type="ECO:0000259" key="1">
    <source>
        <dbReference type="Pfam" id="PF07287"/>
    </source>
</evidence>
<evidence type="ECO:0000313" key="3">
    <source>
        <dbReference type="EMBL" id="KAG4418756.1"/>
    </source>
</evidence>
<feature type="domain" description="AtuA-like ferredoxin-fold" evidence="2">
    <location>
        <begin position="514"/>
        <end position="612"/>
    </location>
</feature>
<dbReference type="Proteomes" id="UP000664132">
    <property type="component" value="Unassembled WGS sequence"/>
</dbReference>
<sequence>MNCVVPQDRAVLVGTMAACTGDRSDALQQLLSGPIKPDALVGDYLAEINLSWRAAEMEKDEAAGFDQGFIESLRKAESALRKRLEAGTFPRIAVNAGALNPKQLAMNVQAYLTEAFGKQGKDLLVAYVTGDNVIETLRKIEVLTDITHLSEGTTLSSWGHQPVVANAYIGQWGIVEALRAGAAIVISGRTTDASTIQAVASWWYDWGEQDHDKLALGLIAGHLIECGHYVTGGNFCGFRQIENYFDLAMPIAEIYKDHVVVTKQPGQNGLVNIDTVRSQILYEIQGHFYYNPNVIANLSGITVLEDGKDRVKVTGVKGLPPPPTLKASIQAYAGYQAEFCAIAVGSEIEAKARSLEKQIRRIFNVEERLKGGPEALQSFSFQCLGGSGTEDARNENAATATIRILAQAKDAASLSSQNFSGLIIENLCQAYPGFTPYLEYHRTGTPRPYLSYFPALIPRHHLEPMKVHFLSTNSTISIEHPKLTSAVADLPRQRDPEPINPETLARFGPTVMVPLGHQVFARSGDKGANVNVGFFPQVDSTEEWDWLRYFLTTEKLLELLGDDASAVQRTERVEFPNLHAVHFVLFGLLGEGVTNTSRIDALGKGIAEYLRSKLVPYPEALYRGVEERI</sequence>
<proteinExistence type="predicted"/>
<organism evidence="3 4">
    <name type="scientific">Cadophora malorum</name>
    <dbReference type="NCBI Taxonomy" id="108018"/>
    <lineage>
        <taxon>Eukaryota</taxon>
        <taxon>Fungi</taxon>
        <taxon>Dikarya</taxon>
        <taxon>Ascomycota</taxon>
        <taxon>Pezizomycotina</taxon>
        <taxon>Leotiomycetes</taxon>
        <taxon>Helotiales</taxon>
        <taxon>Ploettnerulaceae</taxon>
        <taxon>Cadophora</taxon>
    </lineage>
</organism>
<gene>
    <name evidence="3" type="ORF">IFR04_008118</name>
</gene>
<protein>
    <recommendedName>
        <fullName evidence="5">DUF1446-domain-containing protein</fullName>
    </recommendedName>
</protein>
<evidence type="ECO:0000259" key="2">
    <source>
        <dbReference type="Pfam" id="PF23544"/>
    </source>
</evidence>
<dbReference type="PANTHER" id="PTHR47585">
    <property type="match status" value="1"/>
</dbReference>
<dbReference type="Pfam" id="PF23544">
    <property type="entry name" value="AtuA_ferredoxin"/>
    <property type="match status" value="1"/>
</dbReference>
<feature type="domain" description="Acyclic terpene utilisation N-terminal" evidence="1">
    <location>
        <begin position="11"/>
        <end position="464"/>
    </location>
</feature>
<dbReference type="AlphaFoldDB" id="A0A8H7TFY7"/>
<dbReference type="EMBL" id="JAFJYH010000121">
    <property type="protein sequence ID" value="KAG4418756.1"/>
    <property type="molecule type" value="Genomic_DNA"/>
</dbReference>
<dbReference type="PANTHER" id="PTHR47585:SF1">
    <property type="entry name" value="DUF1446 DOMAIN-CONTAINING PROTEIN"/>
    <property type="match status" value="1"/>
</dbReference>
<keyword evidence="4" id="KW-1185">Reference proteome</keyword>
<dbReference type="InterPro" id="IPR056362">
    <property type="entry name" value="AtuA-like_ferredoxin_dom"/>
</dbReference>
<name>A0A8H7TFY7_9HELO</name>
<evidence type="ECO:0000313" key="4">
    <source>
        <dbReference type="Proteomes" id="UP000664132"/>
    </source>
</evidence>
<reference evidence="3" key="1">
    <citation type="submission" date="2021-02" db="EMBL/GenBank/DDBJ databases">
        <title>Genome sequence Cadophora malorum strain M34.</title>
        <authorList>
            <person name="Stefanovic E."/>
            <person name="Vu D."/>
            <person name="Scully C."/>
            <person name="Dijksterhuis J."/>
            <person name="Roader J."/>
            <person name="Houbraken J."/>
        </authorList>
    </citation>
    <scope>NUCLEOTIDE SEQUENCE</scope>
    <source>
        <strain evidence="3">M34</strain>
    </source>
</reference>
<dbReference type="InterPro" id="IPR010839">
    <property type="entry name" value="AtuA_N"/>
</dbReference>
<dbReference type="OrthoDB" id="10265871at2759"/>
<accession>A0A8H7TFY7</accession>
<comment type="caution">
    <text evidence="3">The sequence shown here is derived from an EMBL/GenBank/DDBJ whole genome shotgun (WGS) entry which is preliminary data.</text>
</comment>
<dbReference type="Pfam" id="PF07287">
    <property type="entry name" value="AtuA"/>
    <property type="match status" value="1"/>
</dbReference>
<evidence type="ECO:0008006" key="5">
    <source>
        <dbReference type="Google" id="ProtNLM"/>
    </source>
</evidence>